<dbReference type="EMBL" id="CP138359">
    <property type="protein sequence ID" value="WPF81440.1"/>
    <property type="molecule type" value="Genomic_DNA"/>
</dbReference>
<dbReference type="NCBIfam" id="TIGR03696">
    <property type="entry name" value="Rhs_assc_core"/>
    <property type="match status" value="1"/>
</dbReference>
<sequence>MPQPLSGSGATTGPPARYGWLGAAQRSAEALNGVILMGVRLYSPEIGRFLSVDSVAGGSSSAYDYCNADPVNCTDLAGTWSWRGIVKKVAAVGEVASMIPGPIGVAAAGVSAVAYASTGNTKKALMMAGTVVAAAVGGSAIVGAAKFIRKAGSASKEFKSSLALGAKAHKKFDSYVVKKLNGKRADGYIKCGGRRCKPDGYTSKGFPIELKPHNARSIALGRRQLARYEIATSSVGKGQLWTYRQSRITKRFIFKRQY</sequence>
<dbReference type="AlphaFoldDB" id="A0AAF1C1U4"/>
<reference evidence="4" key="1">
    <citation type="submission" date="2023-11" db="EMBL/GenBank/DDBJ databases">
        <authorList>
            <person name="Helweg L.P."/>
            <person name="Kiel A."/>
            <person name="Hitz F."/>
            <person name="Ruckert-Reed C."/>
            <person name="Busche T."/>
            <person name="Kaltschmidt B."/>
            <person name="Kaltschmidt C."/>
        </authorList>
    </citation>
    <scope>NUCLEOTIDE SEQUENCE [LARGE SCALE GENOMIC DNA]</scope>
    <source>
        <strain evidence="4">4.1</strain>
    </source>
</reference>
<feature type="domain" description="Tox-REase-9" evidence="2">
    <location>
        <begin position="159"/>
        <end position="244"/>
    </location>
</feature>
<keyword evidence="4" id="KW-1185">Reference proteome</keyword>
<proteinExistence type="predicted"/>
<organism evidence="3 4">
    <name type="scientific">Sanguibacter biliveldensis</name>
    <dbReference type="NCBI Taxonomy" id="3030830"/>
    <lineage>
        <taxon>Bacteria</taxon>
        <taxon>Bacillati</taxon>
        <taxon>Actinomycetota</taxon>
        <taxon>Actinomycetes</taxon>
        <taxon>Micrococcales</taxon>
        <taxon>Sanguibacteraceae</taxon>
        <taxon>Sanguibacter</taxon>
    </lineage>
</organism>
<evidence type="ECO:0000313" key="3">
    <source>
        <dbReference type="EMBL" id="WPF81440.1"/>
    </source>
</evidence>
<evidence type="ECO:0000259" key="2">
    <source>
        <dbReference type="Pfam" id="PF15650"/>
    </source>
</evidence>
<accession>A0AAF1C1U4</accession>
<dbReference type="InterPro" id="IPR028902">
    <property type="entry name" value="Tox-REase-9_dom"/>
</dbReference>
<dbReference type="Pfam" id="PF15650">
    <property type="entry name" value="Tox-REase-9"/>
    <property type="match status" value="1"/>
</dbReference>
<dbReference type="Gene3D" id="2.180.10.10">
    <property type="entry name" value="RHS repeat-associated core"/>
    <property type="match status" value="1"/>
</dbReference>
<dbReference type="RefSeq" id="WP_319155935.1">
    <property type="nucleotide sequence ID" value="NZ_CP138359.1"/>
</dbReference>
<dbReference type="InterPro" id="IPR022385">
    <property type="entry name" value="Rhs_assc_core"/>
</dbReference>
<evidence type="ECO:0000313" key="4">
    <source>
        <dbReference type="Proteomes" id="UP001304340"/>
    </source>
</evidence>
<keyword evidence="1" id="KW-0472">Membrane</keyword>
<keyword evidence="1" id="KW-1133">Transmembrane helix</keyword>
<gene>
    <name evidence="3" type="ORF">SANBI_002736</name>
</gene>
<feature type="transmembrane region" description="Helical" evidence="1">
    <location>
        <begin position="95"/>
        <end position="118"/>
    </location>
</feature>
<keyword evidence="1" id="KW-0812">Transmembrane</keyword>
<protein>
    <recommendedName>
        <fullName evidence="2">Tox-REase-9 domain-containing protein</fullName>
    </recommendedName>
</protein>
<dbReference type="KEGG" id="sbil:SANBI_002736"/>
<feature type="transmembrane region" description="Helical" evidence="1">
    <location>
        <begin position="124"/>
        <end position="148"/>
    </location>
</feature>
<name>A0AAF1C1U4_9MICO</name>
<evidence type="ECO:0000256" key="1">
    <source>
        <dbReference type="SAM" id="Phobius"/>
    </source>
</evidence>
<dbReference type="Proteomes" id="UP001304340">
    <property type="component" value="Chromosome"/>
</dbReference>